<reference evidence="2 3" key="1">
    <citation type="journal article" date="2023" name="G3 (Bethesda)">
        <title>A chromosome-length genome assembly and annotation of blackberry (Rubus argutus, cv. 'Hillquist').</title>
        <authorList>
            <person name="Bruna T."/>
            <person name="Aryal R."/>
            <person name="Dudchenko O."/>
            <person name="Sargent D.J."/>
            <person name="Mead D."/>
            <person name="Buti M."/>
            <person name="Cavallini A."/>
            <person name="Hytonen T."/>
            <person name="Andres J."/>
            <person name="Pham M."/>
            <person name="Weisz D."/>
            <person name="Mascagni F."/>
            <person name="Usai G."/>
            <person name="Natali L."/>
            <person name="Bassil N."/>
            <person name="Fernandez G.E."/>
            <person name="Lomsadze A."/>
            <person name="Armour M."/>
            <person name="Olukolu B."/>
            <person name="Poorten T."/>
            <person name="Britton C."/>
            <person name="Davik J."/>
            <person name="Ashrafi H."/>
            <person name="Aiden E.L."/>
            <person name="Borodovsky M."/>
            <person name="Worthington M."/>
        </authorList>
    </citation>
    <scope>NUCLEOTIDE SEQUENCE [LARGE SCALE GENOMIC DNA]</scope>
    <source>
        <strain evidence="2">PI 553951</strain>
    </source>
</reference>
<gene>
    <name evidence="2" type="ORF">M0R45_025900</name>
</gene>
<dbReference type="AlphaFoldDB" id="A0AAW1WXK7"/>
<feature type="region of interest" description="Disordered" evidence="1">
    <location>
        <begin position="1"/>
        <end position="20"/>
    </location>
</feature>
<name>A0AAW1WXK7_RUBAR</name>
<sequence>MVLHSEGAAVEEEARRHGEESTGLMLAAGVDRLAAAVVHQWWRAQGSEHGHQLVWNGIGIHGGLICDLQVCRNGLGDLVLGEQWQNGAMGMVAERWNCGLIL</sequence>
<proteinExistence type="predicted"/>
<dbReference type="EMBL" id="JBEDUW010000005">
    <property type="protein sequence ID" value="KAK9928780.1"/>
    <property type="molecule type" value="Genomic_DNA"/>
</dbReference>
<evidence type="ECO:0000256" key="1">
    <source>
        <dbReference type="SAM" id="MobiDB-lite"/>
    </source>
</evidence>
<evidence type="ECO:0000313" key="2">
    <source>
        <dbReference type="EMBL" id="KAK9928780.1"/>
    </source>
</evidence>
<dbReference type="Proteomes" id="UP001457282">
    <property type="component" value="Unassembled WGS sequence"/>
</dbReference>
<protein>
    <submittedName>
        <fullName evidence="2">Uncharacterized protein</fullName>
    </submittedName>
</protein>
<comment type="caution">
    <text evidence="2">The sequence shown here is derived from an EMBL/GenBank/DDBJ whole genome shotgun (WGS) entry which is preliminary data.</text>
</comment>
<accession>A0AAW1WXK7</accession>
<organism evidence="2 3">
    <name type="scientific">Rubus argutus</name>
    <name type="common">Southern blackberry</name>
    <dbReference type="NCBI Taxonomy" id="59490"/>
    <lineage>
        <taxon>Eukaryota</taxon>
        <taxon>Viridiplantae</taxon>
        <taxon>Streptophyta</taxon>
        <taxon>Embryophyta</taxon>
        <taxon>Tracheophyta</taxon>
        <taxon>Spermatophyta</taxon>
        <taxon>Magnoliopsida</taxon>
        <taxon>eudicotyledons</taxon>
        <taxon>Gunneridae</taxon>
        <taxon>Pentapetalae</taxon>
        <taxon>rosids</taxon>
        <taxon>fabids</taxon>
        <taxon>Rosales</taxon>
        <taxon>Rosaceae</taxon>
        <taxon>Rosoideae</taxon>
        <taxon>Rosoideae incertae sedis</taxon>
        <taxon>Rubus</taxon>
    </lineage>
</organism>
<evidence type="ECO:0000313" key="3">
    <source>
        <dbReference type="Proteomes" id="UP001457282"/>
    </source>
</evidence>
<keyword evidence="3" id="KW-1185">Reference proteome</keyword>